<organism evidence="6">
    <name type="scientific">Alexandrium andersonii</name>
    <dbReference type="NCBI Taxonomy" id="327968"/>
    <lineage>
        <taxon>Eukaryota</taxon>
        <taxon>Sar</taxon>
        <taxon>Alveolata</taxon>
        <taxon>Dinophyceae</taxon>
        <taxon>Gonyaulacales</taxon>
        <taxon>Pyrocystaceae</taxon>
        <taxon>Alexandrium</taxon>
    </lineage>
</organism>
<comment type="pathway">
    <text evidence="1">Protein modification; protein ubiquitination.</text>
</comment>
<evidence type="ECO:0000313" key="6">
    <source>
        <dbReference type="EMBL" id="CAD9516679.1"/>
    </source>
</evidence>
<gene>
    <name evidence="6" type="ORF">AAND1436_LOCUS40565</name>
</gene>
<protein>
    <submittedName>
        <fullName evidence="6">Uncharacterized protein</fullName>
    </submittedName>
</protein>
<evidence type="ECO:0000256" key="4">
    <source>
        <dbReference type="ARBA" id="ARBA00022786"/>
    </source>
</evidence>
<reference evidence="6" key="1">
    <citation type="submission" date="2021-01" db="EMBL/GenBank/DDBJ databases">
        <authorList>
            <person name="Corre E."/>
            <person name="Pelletier E."/>
            <person name="Niang G."/>
            <person name="Scheremetjew M."/>
            <person name="Finn R."/>
            <person name="Kale V."/>
            <person name="Holt S."/>
            <person name="Cochrane G."/>
            <person name="Meng A."/>
            <person name="Brown T."/>
            <person name="Cohen L."/>
        </authorList>
    </citation>
    <scope>NUCLEOTIDE SEQUENCE</scope>
    <source>
        <strain evidence="6">CCMP2222</strain>
    </source>
</reference>
<proteinExistence type="predicted"/>
<dbReference type="InterPro" id="IPR017900">
    <property type="entry name" value="4Fe4S_Fe_S_CS"/>
</dbReference>
<keyword evidence="2" id="KW-0479">Metal-binding</keyword>
<name>A0A7S2N2U8_9DINO</name>
<dbReference type="GO" id="GO:0008270">
    <property type="term" value="F:zinc ion binding"/>
    <property type="evidence" value="ECO:0007669"/>
    <property type="project" value="UniProtKB-KW"/>
</dbReference>
<evidence type="ECO:0000256" key="1">
    <source>
        <dbReference type="ARBA" id="ARBA00004906"/>
    </source>
</evidence>
<accession>A0A7S2N2U8</accession>
<dbReference type="PROSITE" id="PS00198">
    <property type="entry name" value="4FE4S_FER_1"/>
    <property type="match status" value="1"/>
</dbReference>
<keyword evidence="4" id="KW-0833">Ubl conjugation pathway</keyword>
<keyword evidence="3" id="KW-0863">Zinc-finger</keyword>
<evidence type="ECO:0000256" key="5">
    <source>
        <dbReference type="ARBA" id="ARBA00022833"/>
    </source>
</evidence>
<dbReference type="Pfam" id="PF26200">
    <property type="entry name" value="Rcat_RNF216"/>
    <property type="match status" value="1"/>
</dbReference>
<sequence>MALRNACCVCMESPPIFHCPEGQHSICQDCFVQHIRYEAGVGGQIQMPRREDGEVQCPGREGELQCQYVFAPKDICMHAAPALDAYIQGRVNSGVAAGRRQEQEHANQEQADPTAPLLAHAREEVLTPKCPRAHCRQAFIDFDGCNALRCHSCGCGFCAICFEDCGSDAHEHIGRMHPDDLFWPRERWEAHIKDLQQDRMQQLLGKVWGALGLPVPRPPLPVPPHHFRSGDRVHVKLADNDLYLAPLWFDGATPGRKTYNAIVGRERARFEVLIGNFGGTAFFSLRLDDRVHDYLGPHRCLYNDGWNNVKFDEPGDSLTQKFVLDNDFSTDVSPGARVRIMDRQRFRFMCANMSRQTNDYAGGSLASKFLESWQRPFPDDIKEEWIVERAF</sequence>
<evidence type="ECO:0000256" key="2">
    <source>
        <dbReference type="ARBA" id="ARBA00022723"/>
    </source>
</evidence>
<evidence type="ECO:0000256" key="3">
    <source>
        <dbReference type="ARBA" id="ARBA00022771"/>
    </source>
</evidence>
<keyword evidence="5" id="KW-0862">Zinc</keyword>
<dbReference type="AlphaFoldDB" id="A0A7S2N2U8"/>
<dbReference type="PANTHER" id="PTHR22770:SF47">
    <property type="entry name" value="E3 UBIQUITIN-PROTEIN LIGASE RNF216"/>
    <property type="match status" value="1"/>
</dbReference>
<dbReference type="EMBL" id="HBGQ01085118">
    <property type="protein sequence ID" value="CAD9516679.1"/>
    <property type="molecule type" value="Transcribed_RNA"/>
</dbReference>
<dbReference type="InterPro" id="IPR051628">
    <property type="entry name" value="LUBAC_E3_Ligases"/>
</dbReference>
<dbReference type="PANTHER" id="PTHR22770">
    <property type="entry name" value="UBIQUITIN CONJUGATING ENZYME 7 INTERACTING PROTEIN-RELATED"/>
    <property type="match status" value="1"/>
</dbReference>